<feature type="domain" description="Methylamine utilisation protein MauE" evidence="6">
    <location>
        <begin position="2"/>
        <end position="128"/>
    </location>
</feature>
<dbReference type="InterPro" id="IPR009908">
    <property type="entry name" value="Methylamine_util_MauE"/>
</dbReference>
<evidence type="ECO:0000256" key="4">
    <source>
        <dbReference type="ARBA" id="ARBA00023136"/>
    </source>
</evidence>
<feature type="transmembrane region" description="Helical" evidence="5">
    <location>
        <begin position="71"/>
        <end position="93"/>
    </location>
</feature>
<dbReference type="GO" id="GO:0016020">
    <property type="term" value="C:membrane"/>
    <property type="evidence" value="ECO:0007669"/>
    <property type="project" value="UniProtKB-SubCell"/>
</dbReference>
<evidence type="ECO:0000313" key="7">
    <source>
        <dbReference type="EMBL" id="TWP51201.1"/>
    </source>
</evidence>
<name>A0A563EUM8_9PSEU</name>
<feature type="transmembrane region" description="Helical" evidence="5">
    <location>
        <begin position="138"/>
        <end position="155"/>
    </location>
</feature>
<accession>A0A563EUM8</accession>
<evidence type="ECO:0000313" key="8">
    <source>
        <dbReference type="Proteomes" id="UP000316639"/>
    </source>
</evidence>
<keyword evidence="8" id="KW-1185">Reference proteome</keyword>
<keyword evidence="2 5" id="KW-0812">Transmembrane</keyword>
<keyword evidence="3 5" id="KW-1133">Transmembrane helix</keyword>
<organism evidence="7 8">
    <name type="scientific">Lentzea tibetensis</name>
    <dbReference type="NCBI Taxonomy" id="2591470"/>
    <lineage>
        <taxon>Bacteria</taxon>
        <taxon>Bacillati</taxon>
        <taxon>Actinomycetota</taxon>
        <taxon>Actinomycetes</taxon>
        <taxon>Pseudonocardiales</taxon>
        <taxon>Pseudonocardiaceae</taxon>
        <taxon>Lentzea</taxon>
    </lineage>
</organism>
<feature type="transmembrane region" description="Helical" evidence="5">
    <location>
        <begin position="44"/>
        <end position="64"/>
    </location>
</feature>
<evidence type="ECO:0000256" key="5">
    <source>
        <dbReference type="SAM" id="Phobius"/>
    </source>
</evidence>
<dbReference type="GO" id="GO:0030416">
    <property type="term" value="P:methylamine metabolic process"/>
    <property type="evidence" value="ECO:0007669"/>
    <property type="project" value="InterPro"/>
</dbReference>
<comment type="subcellular location">
    <subcellularLocation>
        <location evidence="1">Membrane</location>
        <topology evidence="1">Multi-pass membrane protein</topology>
    </subcellularLocation>
</comment>
<reference evidence="7 8" key="1">
    <citation type="submission" date="2019-07" db="EMBL/GenBank/DDBJ databases">
        <title>Lentzea xizangensis sp. nov., isolated from Qinghai-Tibetan Plateau Soils.</title>
        <authorList>
            <person name="Huang J."/>
        </authorList>
    </citation>
    <scope>NUCLEOTIDE SEQUENCE [LARGE SCALE GENOMIC DNA]</scope>
    <source>
        <strain evidence="7 8">FXJ1.1311</strain>
    </source>
</reference>
<evidence type="ECO:0000256" key="2">
    <source>
        <dbReference type="ARBA" id="ARBA00022692"/>
    </source>
</evidence>
<dbReference type="Pfam" id="PF07291">
    <property type="entry name" value="MauE"/>
    <property type="match status" value="1"/>
</dbReference>
<gene>
    <name evidence="7" type="ORF">FKR81_16415</name>
</gene>
<evidence type="ECO:0000256" key="3">
    <source>
        <dbReference type="ARBA" id="ARBA00022989"/>
    </source>
</evidence>
<sequence length="168" mass="16671">MSFYVVFAQCLVALVFAVSAAGKVLGFKAFTKTVADLRVVPRGLVPAAAAGVVAAEVVTVPLVLVARSAGLLLAGIALLVFAAVAELTARRGISTACNCFGATSSRPLGRVHAVRNLALAAVAVVGFAAGASGPIETGAVVLAVMAAGVAAIPIIKLDDIVDLFATTA</sequence>
<evidence type="ECO:0000259" key="6">
    <source>
        <dbReference type="Pfam" id="PF07291"/>
    </source>
</evidence>
<keyword evidence="4 5" id="KW-0472">Membrane</keyword>
<evidence type="ECO:0000256" key="1">
    <source>
        <dbReference type="ARBA" id="ARBA00004141"/>
    </source>
</evidence>
<comment type="caution">
    <text evidence="7">The sequence shown here is derived from an EMBL/GenBank/DDBJ whole genome shotgun (WGS) entry which is preliminary data.</text>
</comment>
<dbReference type="AlphaFoldDB" id="A0A563EUM8"/>
<feature type="transmembrane region" description="Helical" evidence="5">
    <location>
        <begin position="113"/>
        <end position="131"/>
    </location>
</feature>
<dbReference type="Proteomes" id="UP000316639">
    <property type="component" value="Unassembled WGS sequence"/>
</dbReference>
<proteinExistence type="predicted"/>
<dbReference type="EMBL" id="VOBR01000009">
    <property type="protein sequence ID" value="TWP51201.1"/>
    <property type="molecule type" value="Genomic_DNA"/>
</dbReference>
<dbReference type="RefSeq" id="WP_146352828.1">
    <property type="nucleotide sequence ID" value="NZ_VOBR01000009.1"/>
</dbReference>
<protein>
    <recommendedName>
        <fullName evidence="6">Methylamine utilisation protein MauE domain-containing protein</fullName>
    </recommendedName>
</protein>